<reference evidence="8 9" key="1">
    <citation type="journal article" date="2019" name="New Phytol.">
        <title>Comparative genomics reveals unique wood-decay strategies and fruiting body development in the Schizophyllaceae.</title>
        <authorList>
            <person name="Almasi E."/>
            <person name="Sahu N."/>
            <person name="Krizsan K."/>
            <person name="Balint B."/>
            <person name="Kovacs G.M."/>
            <person name="Kiss B."/>
            <person name="Cseklye J."/>
            <person name="Drula E."/>
            <person name="Henrissat B."/>
            <person name="Nagy I."/>
            <person name="Chovatia M."/>
            <person name="Adam C."/>
            <person name="LaButti K."/>
            <person name="Lipzen A."/>
            <person name="Riley R."/>
            <person name="Grigoriev I.V."/>
            <person name="Nagy L.G."/>
        </authorList>
    </citation>
    <scope>NUCLEOTIDE SEQUENCE [LARGE SCALE GENOMIC DNA]</scope>
    <source>
        <strain evidence="8 9">NL-1724</strain>
    </source>
</reference>
<feature type="compositionally biased region" description="Low complexity" evidence="6">
    <location>
        <begin position="361"/>
        <end position="383"/>
    </location>
</feature>
<dbReference type="InterPro" id="IPR038508">
    <property type="entry name" value="ArfGAP_dom_sf"/>
</dbReference>
<dbReference type="GO" id="GO:0000139">
    <property type="term" value="C:Golgi membrane"/>
    <property type="evidence" value="ECO:0007669"/>
    <property type="project" value="TreeGrafter"/>
</dbReference>
<organism evidence="8 9">
    <name type="scientific">Schizophyllum amplum</name>
    <dbReference type="NCBI Taxonomy" id="97359"/>
    <lineage>
        <taxon>Eukaryota</taxon>
        <taxon>Fungi</taxon>
        <taxon>Dikarya</taxon>
        <taxon>Basidiomycota</taxon>
        <taxon>Agaricomycotina</taxon>
        <taxon>Agaricomycetes</taxon>
        <taxon>Agaricomycetidae</taxon>
        <taxon>Agaricales</taxon>
        <taxon>Schizophyllaceae</taxon>
        <taxon>Schizophyllum</taxon>
    </lineage>
</organism>
<dbReference type="PANTHER" id="PTHR46395:SF1">
    <property type="entry name" value="ADP-RIBOSYLATION FACTOR GTPASE-ACTIVATING PROTEIN 1"/>
    <property type="match status" value="1"/>
</dbReference>
<dbReference type="AlphaFoldDB" id="A0A550CTV6"/>
<sequence length="398" mass="41046">MATDQAAAKKLLMELAKREDLGNRVCVDCANPNPQWASISFAVLLCLQCAGVHRGFGVHISFVRSITMDTWQEDQLRRMQAGGNKPFKAFMGAYGPQGGYTVGASPHDTYHCWAATEYKAKLDADLAGTSWSPSAPPADTPSAAPAGLRKARAASGRAGTPPIGSPPASQKSANENYFARLGASNASRPEDLPPSQGGRYTGFGSTPSPSPGAAHPSFGLSSRAAPSLSDLQDDPVGALGKGWSLFTAAVAGAGRVVTENVVQPGLAAVQDPAFQQSVRGYVDNAGKVASAANDWGRTQLGVDVGGAVGGVRDRFAGGHPGGGYSSVQGGGGGYGGYGDHEESSALYRDDDDELFTEYKRSQAAANAAPGAGASMSSASASRPAAKKNDGWDDDWKDF</sequence>
<evidence type="ECO:0000256" key="5">
    <source>
        <dbReference type="PROSITE-ProRule" id="PRU00288"/>
    </source>
</evidence>
<evidence type="ECO:0000259" key="7">
    <source>
        <dbReference type="PROSITE" id="PS50115"/>
    </source>
</evidence>
<gene>
    <name evidence="8" type="ORF">BD626DRAFT_481125</name>
</gene>
<protein>
    <recommendedName>
        <fullName evidence="7">Arf-GAP domain-containing protein</fullName>
    </recommendedName>
</protein>
<dbReference type="GO" id="GO:0005096">
    <property type="term" value="F:GTPase activator activity"/>
    <property type="evidence" value="ECO:0007669"/>
    <property type="project" value="UniProtKB-KW"/>
</dbReference>
<dbReference type="OrthoDB" id="983479at2759"/>
<name>A0A550CTV6_9AGAR</name>
<dbReference type="PANTHER" id="PTHR46395">
    <property type="entry name" value="ADP-RIBOSYLATION FACTOR GTPASE-ACTIVATING PROTEIN 1"/>
    <property type="match status" value="1"/>
</dbReference>
<dbReference type="GO" id="GO:0008270">
    <property type="term" value="F:zinc ion binding"/>
    <property type="evidence" value="ECO:0007669"/>
    <property type="project" value="UniProtKB-KW"/>
</dbReference>
<feature type="region of interest" description="Disordered" evidence="6">
    <location>
        <begin position="320"/>
        <end position="398"/>
    </location>
</feature>
<keyword evidence="1" id="KW-0343">GTPase activation</keyword>
<dbReference type="SUPFAM" id="SSF57863">
    <property type="entry name" value="ArfGap/RecO-like zinc finger"/>
    <property type="match status" value="1"/>
</dbReference>
<evidence type="ECO:0000313" key="9">
    <source>
        <dbReference type="Proteomes" id="UP000320762"/>
    </source>
</evidence>
<dbReference type="SMART" id="SM00105">
    <property type="entry name" value="ArfGap"/>
    <property type="match status" value="1"/>
</dbReference>
<dbReference type="InterPro" id="IPR001164">
    <property type="entry name" value="ArfGAP_dom"/>
</dbReference>
<proteinExistence type="predicted"/>
<comment type="caution">
    <text evidence="8">The sequence shown here is derived from an EMBL/GenBank/DDBJ whole genome shotgun (WGS) entry which is preliminary data.</text>
</comment>
<dbReference type="PRINTS" id="PR00405">
    <property type="entry name" value="REVINTRACTNG"/>
</dbReference>
<evidence type="ECO:0000256" key="1">
    <source>
        <dbReference type="ARBA" id="ARBA00022468"/>
    </source>
</evidence>
<keyword evidence="3 5" id="KW-0863">Zinc-finger</keyword>
<dbReference type="CDD" id="cd08830">
    <property type="entry name" value="ArfGap_ArfGap1"/>
    <property type="match status" value="1"/>
</dbReference>
<feature type="region of interest" description="Disordered" evidence="6">
    <location>
        <begin position="184"/>
        <end position="229"/>
    </location>
</feature>
<dbReference type="STRING" id="97359.A0A550CTV6"/>
<dbReference type="InterPro" id="IPR037278">
    <property type="entry name" value="ARFGAP/RecO"/>
</dbReference>
<keyword evidence="2" id="KW-0479">Metal-binding</keyword>
<keyword evidence="4" id="KW-0862">Zinc</keyword>
<dbReference type="GO" id="GO:0032012">
    <property type="term" value="P:regulation of ARF protein signal transduction"/>
    <property type="evidence" value="ECO:0007669"/>
    <property type="project" value="TreeGrafter"/>
</dbReference>
<accession>A0A550CTV6</accession>
<dbReference type="PROSITE" id="PS50115">
    <property type="entry name" value="ARFGAP"/>
    <property type="match status" value="1"/>
</dbReference>
<feature type="compositionally biased region" description="Gly residues" evidence="6">
    <location>
        <begin position="320"/>
        <end position="337"/>
    </location>
</feature>
<evidence type="ECO:0000313" key="8">
    <source>
        <dbReference type="EMBL" id="TRM68224.1"/>
    </source>
</evidence>
<dbReference type="Proteomes" id="UP000320762">
    <property type="component" value="Unassembled WGS sequence"/>
</dbReference>
<evidence type="ECO:0000256" key="6">
    <source>
        <dbReference type="SAM" id="MobiDB-lite"/>
    </source>
</evidence>
<dbReference type="Pfam" id="PF01412">
    <property type="entry name" value="ArfGap"/>
    <property type="match status" value="1"/>
</dbReference>
<feature type="domain" description="Arf-GAP" evidence="7">
    <location>
        <begin position="9"/>
        <end position="90"/>
    </location>
</feature>
<dbReference type="Gene3D" id="1.10.220.150">
    <property type="entry name" value="Arf GTPase activating protein"/>
    <property type="match status" value="1"/>
</dbReference>
<dbReference type="GO" id="GO:0030100">
    <property type="term" value="P:regulation of endocytosis"/>
    <property type="evidence" value="ECO:0007669"/>
    <property type="project" value="TreeGrafter"/>
</dbReference>
<dbReference type="EMBL" id="VDMD01000002">
    <property type="protein sequence ID" value="TRM68224.1"/>
    <property type="molecule type" value="Genomic_DNA"/>
</dbReference>
<evidence type="ECO:0000256" key="4">
    <source>
        <dbReference type="ARBA" id="ARBA00022833"/>
    </source>
</evidence>
<evidence type="ECO:0000256" key="3">
    <source>
        <dbReference type="ARBA" id="ARBA00022771"/>
    </source>
</evidence>
<evidence type="ECO:0000256" key="2">
    <source>
        <dbReference type="ARBA" id="ARBA00022723"/>
    </source>
</evidence>
<feature type="region of interest" description="Disordered" evidence="6">
    <location>
        <begin position="130"/>
        <end position="172"/>
    </location>
</feature>
<keyword evidence="9" id="KW-1185">Reference proteome</keyword>